<dbReference type="PANTHER" id="PTHR11086">
    <property type="entry name" value="DEOXYCYTIDYLATE DEAMINASE-RELATED"/>
    <property type="match status" value="1"/>
</dbReference>
<gene>
    <name evidence="3" type="ORF">A2838_03425</name>
</gene>
<name>A0A1G2T0M3_9BACT</name>
<dbReference type="GO" id="GO:0005737">
    <property type="term" value="C:cytoplasm"/>
    <property type="evidence" value="ECO:0007669"/>
    <property type="project" value="TreeGrafter"/>
</dbReference>
<protein>
    <recommendedName>
        <fullName evidence="2">CMP/dCMP-type deaminase domain-containing protein</fullName>
    </recommendedName>
</protein>
<proteinExistence type="predicted"/>
<keyword evidence="1" id="KW-0378">Hydrolase</keyword>
<evidence type="ECO:0000256" key="1">
    <source>
        <dbReference type="ARBA" id="ARBA00022801"/>
    </source>
</evidence>
<dbReference type="EMBL" id="MHVH01000001">
    <property type="protein sequence ID" value="OHA90823.1"/>
    <property type="molecule type" value="Genomic_DNA"/>
</dbReference>
<dbReference type="PANTHER" id="PTHR11086:SF18">
    <property type="entry name" value="DEOXYCYTIDYLATE DEAMINASE"/>
    <property type="match status" value="1"/>
</dbReference>
<dbReference type="Gene3D" id="3.40.140.10">
    <property type="entry name" value="Cytidine Deaminase, domain 2"/>
    <property type="match status" value="1"/>
</dbReference>
<evidence type="ECO:0000313" key="4">
    <source>
        <dbReference type="Proteomes" id="UP000178107"/>
    </source>
</evidence>
<evidence type="ECO:0000313" key="3">
    <source>
        <dbReference type="EMBL" id="OHA90823.1"/>
    </source>
</evidence>
<dbReference type="InterPro" id="IPR002125">
    <property type="entry name" value="CMP_dCMP_dom"/>
</dbReference>
<dbReference type="SUPFAM" id="SSF53927">
    <property type="entry name" value="Cytidine deaminase-like"/>
    <property type="match status" value="1"/>
</dbReference>
<dbReference type="InterPro" id="IPR015517">
    <property type="entry name" value="dCMP_deaminase-rel"/>
</dbReference>
<dbReference type="InterPro" id="IPR016193">
    <property type="entry name" value="Cytidine_deaminase-like"/>
</dbReference>
<evidence type="ECO:0000259" key="2">
    <source>
        <dbReference type="PROSITE" id="PS51747"/>
    </source>
</evidence>
<accession>A0A1G2T0M3</accession>
<sequence length="281" mass="32257">MPRKIIIAFVPVLHEGYRKFLEKNSGADTLYIFGKDIVEREFPYLQKEIRALEPEVMMSVLKVLPSVNHVEILDIKKLGELGKEDIEIVFPDEDVSRELAEKYFKDKKTSFDQVFLRWDKHKSMEEKPVEADQKISREEFDREVIQKLKTEAEKSSDWWRRIASAIVRDGEILLIAHNEHLPSQHSPYSDGDPRNNFHKGIGTDIATAIHSEARLIAEAARKGVSLDGASLYVTVFPCSLCAKQIAFSGIKRIYYGGGYQMLDQERILKSKGIEIIYVDDK</sequence>
<dbReference type="Pfam" id="PF00383">
    <property type="entry name" value="dCMP_cyt_deam_1"/>
    <property type="match status" value="1"/>
</dbReference>
<organism evidence="3 4">
    <name type="scientific">Candidatus Zambryskibacteria bacterium RIFCSPHIGHO2_01_FULL_46_25</name>
    <dbReference type="NCBI Taxonomy" id="1802738"/>
    <lineage>
        <taxon>Bacteria</taxon>
        <taxon>Candidatus Zambryskiibacteriota</taxon>
    </lineage>
</organism>
<feature type="domain" description="CMP/dCMP-type deaminase" evidence="2">
    <location>
        <begin position="139"/>
        <end position="270"/>
    </location>
</feature>
<dbReference type="PROSITE" id="PS51747">
    <property type="entry name" value="CYT_DCMP_DEAMINASES_2"/>
    <property type="match status" value="1"/>
</dbReference>
<dbReference type="GO" id="GO:0004132">
    <property type="term" value="F:dCMP deaminase activity"/>
    <property type="evidence" value="ECO:0007669"/>
    <property type="project" value="TreeGrafter"/>
</dbReference>
<reference evidence="3 4" key="1">
    <citation type="journal article" date="2016" name="Nat. Commun.">
        <title>Thousands of microbial genomes shed light on interconnected biogeochemical processes in an aquifer system.</title>
        <authorList>
            <person name="Anantharaman K."/>
            <person name="Brown C.T."/>
            <person name="Hug L.A."/>
            <person name="Sharon I."/>
            <person name="Castelle C.J."/>
            <person name="Probst A.J."/>
            <person name="Thomas B.C."/>
            <person name="Singh A."/>
            <person name="Wilkins M.J."/>
            <person name="Karaoz U."/>
            <person name="Brodie E.L."/>
            <person name="Williams K.H."/>
            <person name="Hubbard S.S."/>
            <person name="Banfield J.F."/>
        </authorList>
    </citation>
    <scope>NUCLEOTIDE SEQUENCE [LARGE SCALE GENOMIC DNA]</scope>
</reference>
<dbReference type="AlphaFoldDB" id="A0A1G2T0M3"/>
<dbReference type="Proteomes" id="UP000178107">
    <property type="component" value="Unassembled WGS sequence"/>
</dbReference>
<comment type="caution">
    <text evidence="3">The sequence shown here is derived from an EMBL/GenBank/DDBJ whole genome shotgun (WGS) entry which is preliminary data.</text>
</comment>